<name>A0A086Y3B8_9RHOB</name>
<feature type="transmembrane region" description="Helical" evidence="7">
    <location>
        <begin position="21"/>
        <end position="44"/>
    </location>
</feature>
<dbReference type="STRING" id="1105367.CG50_11120"/>
<dbReference type="InterPro" id="IPR039421">
    <property type="entry name" value="Type_1_exporter"/>
</dbReference>
<dbReference type="SMART" id="SM00382">
    <property type="entry name" value="AAA"/>
    <property type="match status" value="1"/>
</dbReference>
<dbReference type="InterPro" id="IPR017871">
    <property type="entry name" value="ABC_transporter-like_CS"/>
</dbReference>
<dbReference type="AlphaFoldDB" id="A0A086Y3B8"/>
<dbReference type="Pfam" id="PF00005">
    <property type="entry name" value="ABC_tran"/>
    <property type="match status" value="1"/>
</dbReference>
<keyword evidence="2 7" id="KW-0812">Transmembrane</keyword>
<evidence type="ECO:0000259" key="8">
    <source>
        <dbReference type="PROSITE" id="PS50893"/>
    </source>
</evidence>
<feature type="transmembrane region" description="Helical" evidence="7">
    <location>
        <begin position="154"/>
        <end position="172"/>
    </location>
</feature>
<feature type="transmembrane region" description="Helical" evidence="7">
    <location>
        <begin position="56"/>
        <end position="73"/>
    </location>
</feature>
<keyword evidence="6 7" id="KW-0472">Membrane</keyword>
<dbReference type="SUPFAM" id="SSF52540">
    <property type="entry name" value="P-loop containing nucleoside triphosphate hydrolases"/>
    <property type="match status" value="1"/>
</dbReference>
<evidence type="ECO:0000256" key="4">
    <source>
        <dbReference type="ARBA" id="ARBA00022840"/>
    </source>
</evidence>
<dbReference type="PROSITE" id="PS50929">
    <property type="entry name" value="ABC_TM1F"/>
    <property type="match status" value="1"/>
</dbReference>
<accession>A0A086Y3B8</accession>
<dbReference type="GO" id="GO:0030253">
    <property type="term" value="P:protein secretion by the type I secretion system"/>
    <property type="evidence" value="ECO:0007669"/>
    <property type="project" value="InterPro"/>
</dbReference>
<dbReference type="GO" id="GO:0016887">
    <property type="term" value="F:ATP hydrolysis activity"/>
    <property type="evidence" value="ECO:0007669"/>
    <property type="project" value="InterPro"/>
</dbReference>
<evidence type="ECO:0000313" key="11">
    <source>
        <dbReference type="Proteomes" id="UP000028824"/>
    </source>
</evidence>
<sequence length="573" mass="60563">MAAGRAELHGLHAENRALLGSVALFSAVANLLALTGPLFMLQVYDRVMSARSTETLLALFVLVLVLFAAMGALDHARSHVMRRIGARFQSRAEARIFSAALHRDGMRPGDTLAQTALRDLDAVRVLLGAPVFLALFDLPWALIFLGAIFTFHSWLGWLAVAGGALLIAMTALHQRLTAPRLAAAMHEQIAAERLSDQLRDEGELIGALGMRGAAFLRWRTARRLASGAALSAADLGETFSIFSRTFRMFLQSAMLALGALVVLRGEMSAGAMIAGSILMGRALVPVEQLIAGWPIVQHGRAGLLRLSELLGRAPPEAPRTPLPRPRARIEAHALTVAPPGAPAPTLRMVSFTLEPGQAMGVIGPSGSGKSTLARALCGIWPPIGGTIRLDGATLAQYDPDVLGRMIGYLPQRVSLFDGTIAENISRLAPDAEPDRIIAAARRADAHRMILALPEGYDTRVTQAGGRLSGGQIQRIGLARALYGEPVLLILDEPNANLDHEGGEALNTAIRTVKASGGAVIVMAHRPAAIAECDSLLVLEGGVCRAFGPRDRVLASVLCNAGDLVSPHPAGGPA</sequence>
<dbReference type="InterPro" id="IPR003439">
    <property type="entry name" value="ABC_transporter-like_ATP-bd"/>
</dbReference>
<protein>
    <submittedName>
        <fullName evidence="10">Peptide ABC transporter ATPase</fullName>
    </submittedName>
</protein>
<evidence type="ECO:0000256" key="5">
    <source>
        <dbReference type="ARBA" id="ARBA00022989"/>
    </source>
</evidence>
<evidence type="ECO:0000313" key="10">
    <source>
        <dbReference type="EMBL" id="KFI28768.1"/>
    </source>
</evidence>
<dbReference type="PROSITE" id="PS50893">
    <property type="entry name" value="ABC_TRANSPORTER_2"/>
    <property type="match status" value="1"/>
</dbReference>
<organism evidence="10 11">
    <name type="scientific">Paenirhodobacter enshiensis</name>
    <dbReference type="NCBI Taxonomy" id="1105367"/>
    <lineage>
        <taxon>Bacteria</taxon>
        <taxon>Pseudomonadati</taxon>
        <taxon>Pseudomonadota</taxon>
        <taxon>Alphaproteobacteria</taxon>
        <taxon>Rhodobacterales</taxon>
        <taxon>Rhodobacter group</taxon>
        <taxon>Paenirhodobacter</taxon>
    </lineage>
</organism>
<dbReference type="InterPro" id="IPR011527">
    <property type="entry name" value="ABC1_TM_dom"/>
</dbReference>
<evidence type="ECO:0000259" key="9">
    <source>
        <dbReference type="PROSITE" id="PS50929"/>
    </source>
</evidence>
<dbReference type="Gene3D" id="3.40.50.300">
    <property type="entry name" value="P-loop containing nucleotide triphosphate hydrolases"/>
    <property type="match status" value="1"/>
</dbReference>
<keyword evidence="11" id="KW-1185">Reference proteome</keyword>
<dbReference type="NCBIfam" id="TIGR01842">
    <property type="entry name" value="type_I_sec_PrtD"/>
    <property type="match status" value="1"/>
</dbReference>
<evidence type="ECO:0000256" key="2">
    <source>
        <dbReference type="ARBA" id="ARBA00022692"/>
    </source>
</evidence>
<dbReference type="PANTHER" id="PTHR24221">
    <property type="entry name" value="ATP-BINDING CASSETTE SUB-FAMILY B"/>
    <property type="match status" value="1"/>
</dbReference>
<feature type="transmembrane region" description="Helical" evidence="7">
    <location>
        <begin position="253"/>
        <end position="279"/>
    </location>
</feature>
<reference evidence="10 11" key="1">
    <citation type="submission" date="2014-03" db="EMBL/GenBank/DDBJ databases">
        <title>Genome of Paenirhodobacter enshiensis DW2-9.</title>
        <authorList>
            <person name="Wang D."/>
            <person name="Wang G."/>
        </authorList>
    </citation>
    <scope>NUCLEOTIDE SEQUENCE [LARGE SCALE GENOMIC DNA]</scope>
    <source>
        <strain evidence="10 11">DW2-9</strain>
    </source>
</reference>
<dbReference type="Pfam" id="PF00664">
    <property type="entry name" value="ABC_membrane"/>
    <property type="match status" value="1"/>
</dbReference>
<dbReference type="PANTHER" id="PTHR24221:SF248">
    <property type="entry name" value="ABC TRANSPORTER TRANSMEMBRANE REGION"/>
    <property type="match status" value="1"/>
</dbReference>
<dbReference type="Gene3D" id="1.20.1560.10">
    <property type="entry name" value="ABC transporter type 1, transmembrane domain"/>
    <property type="match status" value="1"/>
</dbReference>
<dbReference type="GO" id="GO:0030256">
    <property type="term" value="C:type I protein secretion system complex"/>
    <property type="evidence" value="ECO:0007669"/>
    <property type="project" value="InterPro"/>
</dbReference>
<proteinExistence type="predicted"/>
<feature type="transmembrane region" description="Helical" evidence="7">
    <location>
        <begin position="125"/>
        <end position="148"/>
    </location>
</feature>
<comment type="subcellular location">
    <subcellularLocation>
        <location evidence="1">Cell membrane</location>
        <topology evidence="1">Multi-pass membrane protein</topology>
    </subcellularLocation>
</comment>
<keyword evidence="3" id="KW-0547">Nucleotide-binding</keyword>
<dbReference type="GO" id="GO:0005886">
    <property type="term" value="C:plasma membrane"/>
    <property type="evidence" value="ECO:0007669"/>
    <property type="project" value="UniProtKB-SubCell"/>
</dbReference>
<feature type="domain" description="ABC transmembrane type-1" evidence="9">
    <location>
        <begin position="22"/>
        <end position="298"/>
    </location>
</feature>
<evidence type="ECO:0000256" key="1">
    <source>
        <dbReference type="ARBA" id="ARBA00004651"/>
    </source>
</evidence>
<comment type="caution">
    <text evidence="10">The sequence shown here is derived from an EMBL/GenBank/DDBJ whole genome shotgun (WGS) entry which is preliminary data.</text>
</comment>
<dbReference type="InterPro" id="IPR036640">
    <property type="entry name" value="ABC1_TM_sf"/>
</dbReference>
<dbReference type="GO" id="GO:0140359">
    <property type="term" value="F:ABC-type transporter activity"/>
    <property type="evidence" value="ECO:0007669"/>
    <property type="project" value="InterPro"/>
</dbReference>
<evidence type="ECO:0000256" key="7">
    <source>
        <dbReference type="SAM" id="Phobius"/>
    </source>
</evidence>
<dbReference type="eggNOG" id="COG4618">
    <property type="taxonomic scope" value="Bacteria"/>
</dbReference>
<dbReference type="InterPro" id="IPR010128">
    <property type="entry name" value="ATPase_T1SS_PrtD-like"/>
</dbReference>
<gene>
    <name evidence="10" type="ORF">CG50_11120</name>
</gene>
<keyword evidence="5 7" id="KW-1133">Transmembrane helix</keyword>
<dbReference type="GO" id="GO:0005524">
    <property type="term" value="F:ATP binding"/>
    <property type="evidence" value="ECO:0007669"/>
    <property type="project" value="UniProtKB-KW"/>
</dbReference>
<dbReference type="EMBL" id="JFZB01000005">
    <property type="protein sequence ID" value="KFI28768.1"/>
    <property type="molecule type" value="Genomic_DNA"/>
</dbReference>
<feature type="domain" description="ABC transporter" evidence="8">
    <location>
        <begin position="329"/>
        <end position="565"/>
    </location>
</feature>
<dbReference type="PROSITE" id="PS00211">
    <property type="entry name" value="ABC_TRANSPORTER_1"/>
    <property type="match status" value="1"/>
</dbReference>
<dbReference type="GO" id="GO:0034040">
    <property type="term" value="F:ATPase-coupled lipid transmembrane transporter activity"/>
    <property type="evidence" value="ECO:0007669"/>
    <property type="project" value="TreeGrafter"/>
</dbReference>
<dbReference type="InterPro" id="IPR027417">
    <property type="entry name" value="P-loop_NTPase"/>
</dbReference>
<evidence type="ECO:0000256" key="3">
    <source>
        <dbReference type="ARBA" id="ARBA00022741"/>
    </source>
</evidence>
<dbReference type="SUPFAM" id="SSF90123">
    <property type="entry name" value="ABC transporter transmembrane region"/>
    <property type="match status" value="1"/>
</dbReference>
<evidence type="ECO:0000256" key="6">
    <source>
        <dbReference type="ARBA" id="ARBA00023136"/>
    </source>
</evidence>
<keyword evidence="4" id="KW-0067">ATP-binding</keyword>
<dbReference type="Proteomes" id="UP000028824">
    <property type="component" value="Unassembled WGS sequence"/>
</dbReference>
<dbReference type="InterPro" id="IPR003593">
    <property type="entry name" value="AAA+_ATPase"/>
</dbReference>